<protein>
    <submittedName>
        <fullName evidence="1">Uncharacterized protein</fullName>
    </submittedName>
</protein>
<proteinExistence type="predicted"/>
<gene>
    <name evidence="1" type="ORF">UFOVP382_21</name>
</gene>
<organism evidence="1">
    <name type="scientific">uncultured Caudovirales phage</name>
    <dbReference type="NCBI Taxonomy" id="2100421"/>
    <lineage>
        <taxon>Viruses</taxon>
        <taxon>Duplodnaviria</taxon>
        <taxon>Heunggongvirae</taxon>
        <taxon>Uroviricota</taxon>
        <taxon>Caudoviricetes</taxon>
        <taxon>Peduoviridae</taxon>
        <taxon>Maltschvirus</taxon>
        <taxon>Maltschvirus maltsch</taxon>
    </lineage>
</organism>
<reference evidence="1" key="1">
    <citation type="submission" date="2020-05" db="EMBL/GenBank/DDBJ databases">
        <authorList>
            <person name="Chiriac C."/>
            <person name="Salcher M."/>
            <person name="Ghai R."/>
            <person name="Kavagutti S V."/>
        </authorList>
    </citation>
    <scope>NUCLEOTIDE SEQUENCE</scope>
</reference>
<name>A0A6J7X7K8_9CAUD</name>
<sequence length="155" mass="17620">MERSERTMLADEAISQSSDMKCPEVLMDKDMSIKNHRICITKANLGPANPRAPETIYWIIKSTKWNVSERAAREMLCSNCGHYWKTKFIDDCMKKYEQVTPPEVDPSWVDTNDSAGYCDEWDIPCTGSRTCDTWEPGGPITAALVAMDDIEEEDD</sequence>
<evidence type="ECO:0000313" key="1">
    <source>
        <dbReference type="EMBL" id="CAB5223283.1"/>
    </source>
</evidence>
<accession>A0A6J7X7K8</accession>
<dbReference type="EMBL" id="LR798319">
    <property type="protein sequence ID" value="CAB5223283.1"/>
    <property type="molecule type" value="Genomic_DNA"/>
</dbReference>